<evidence type="ECO:0000256" key="9">
    <source>
        <dbReference type="ARBA" id="ARBA00023136"/>
    </source>
</evidence>
<keyword evidence="10" id="KW-0594">Phospholipid biosynthesis</keyword>
<dbReference type="PANTHER" id="PTHR12714:SF9">
    <property type="entry name" value="PROTEIN-S-ISOPRENYLCYSTEINE O-METHYLTRANSFERASE"/>
    <property type="match status" value="1"/>
</dbReference>
<keyword evidence="8" id="KW-0443">Lipid metabolism</keyword>
<feature type="transmembrane region" description="Helical" evidence="12">
    <location>
        <begin position="166"/>
        <end position="188"/>
    </location>
</feature>
<dbReference type="AlphaFoldDB" id="A0A9P7S0Z2"/>
<evidence type="ECO:0000256" key="5">
    <source>
        <dbReference type="ARBA" id="ARBA00022692"/>
    </source>
</evidence>
<evidence type="ECO:0000256" key="11">
    <source>
        <dbReference type="ARBA" id="ARBA00023264"/>
    </source>
</evidence>
<dbReference type="RefSeq" id="XP_043009859.1">
    <property type="nucleotide sequence ID" value="XM_043151779.1"/>
</dbReference>
<evidence type="ECO:0000313" key="13">
    <source>
        <dbReference type="EMBL" id="KAG7093389.1"/>
    </source>
</evidence>
<keyword evidence="5 12" id="KW-0812">Transmembrane</keyword>
<keyword evidence="3" id="KW-0489">Methyltransferase</keyword>
<dbReference type="GO" id="GO:0005783">
    <property type="term" value="C:endoplasmic reticulum"/>
    <property type="evidence" value="ECO:0007669"/>
    <property type="project" value="TreeGrafter"/>
</dbReference>
<feature type="transmembrane region" description="Helical" evidence="12">
    <location>
        <begin position="200"/>
        <end position="221"/>
    </location>
</feature>
<accession>A0A9P7S0Z2</accession>
<evidence type="ECO:0000256" key="12">
    <source>
        <dbReference type="SAM" id="Phobius"/>
    </source>
</evidence>
<dbReference type="GO" id="GO:0008654">
    <property type="term" value="P:phospholipid biosynthetic process"/>
    <property type="evidence" value="ECO:0007669"/>
    <property type="project" value="UniProtKB-KW"/>
</dbReference>
<evidence type="ECO:0008006" key="15">
    <source>
        <dbReference type="Google" id="ProtNLM"/>
    </source>
</evidence>
<keyword evidence="4" id="KW-0949">S-adenosyl-L-methionine</keyword>
<keyword evidence="3" id="KW-0808">Transferase</keyword>
<keyword evidence="11" id="KW-1208">Phospholipid metabolism</keyword>
<evidence type="ECO:0000256" key="7">
    <source>
        <dbReference type="ARBA" id="ARBA00022989"/>
    </source>
</evidence>
<keyword evidence="2" id="KW-0444">Lipid biosynthesis</keyword>
<dbReference type="Gene3D" id="1.20.120.1630">
    <property type="match status" value="1"/>
</dbReference>
<feature type="transmembrane region" description="Helical" evidence="12">
    <location>
        <begin position="6"/>
        <end position="25"/>
    </location>
</feature>
<comment type="subcellular location">
    <subcellularLocation>
        <location evidence="1">Endomembrane system</location>
        <topology evidence="1">Multi-pass membrane protein</topology>
    </subcellularLocation>
</comment>
<dbReference type="Proteomes" id="UP001049176">
    <property type="component" value="Chromosome 4"/>
</dbReference>
<evidence type="ECO:0000256" key="3">
    <source>
        <dbReference type="ARBA" id="ARBA00022603"/>
    </source>
</evidence>
<dbReference type="GO" id="GO:0032259">
    <property type="term" value="P:methylation"/>
    <property type="evidence" value="ECO:0007669"/>
    <property type="project" value="UniProtKB-KW"/>
</dbReference>
<protein>
    <recommendedName>
        <fullName evidence="15">Protein-S-isoprenylcysteine O-methyltransferase</fullName>
    </recommendedName>
</protein>
<dbReference type="OrthoDB" id="422086at2759"/>
<dbReference type="InterPro" id="IPR007318">
    <property type="entry name" value="Phopholipid_MeTrfase"/>
</dbReference>
<keyword evidence="9 12" id="KW-0472">Membrane</keyword>
<evidence type="ECO:0000256" key="1">
    <source>
        <dbReference type="ARBA" id="ARBA00004127"/>
    </source>
</evidence>
<comment type="caution">
    <text evidence="13">The sequence shown here is derived from an EMBL/GenBank/DDBJ whole genome shotgun (WGS) entry which is preliminary data.</text>
</comment>
<organism evidence="13 14">
    <name type="scientific">Marasmius oreades</name>
    <name type="common">fairy-ring Marasmius</name>
    <dbReference type="NCBI Taxonomy" id="181124"/>
    <lineage>
        <taxon>Eukaryota</taxon>
        <taxon>Fungi</taxon>
        <taxon>Dikarya</taxon>
        <taxon>Basidiomycota</taxon>
        <taxon>Agaricomycotina</taxon>
        <taxon>Agaricomycetes</taxon>
        <taxon>Agaricomycetidae</taxon>
        <taxon>Agaricales</taxon>
        <taxon>Marasmiineae</taxon>
        <taxon>Marasmiaceae</taxon>
        <taxon>Marasmius</taxon>
    </lineage>
</organism>
<gene>
    <name evidence="13" type="ORF">E1B28_007070</name>
</gene>
<evidence type="ECO:0000256" key="2">
    <source>
        <dbReference type="ARBA" id="ARBA00022516"/>
    </source>
</evidence>
<name>A0A9P7S0Z2_9AGAR</name>
<reference evidence="13" key="1">
    <citation type="journal article" date="2021" name="Genome Biol. Evol.">
        <title>The assembled and annotated genome of the fairy-ring fungus Marasmius oreades.</title>
        <authorList>
            <person name="Hiltunen M."/>
            <person name="Ament-Velasquez S.L."/>
            <person name="Johannesson H."/>
        </authorList>
    </citation>
    <scope>NUCLEOTIDE SEQUENCE</scope>
    <source>
        <strain evidence="13">03SP1</strain>
    </source>
</reference>
<proteinExistence type="predicted"/>
<keyword evidence="7 12" id="KW-1133">Transmembrane helix</keyword>
<evidence type="ECO:0000256" key="4">
    <source>
        <dbReference type="ARBA" id="ARBA00022691"/>
    </source>
</evidence>
<keyword evidence="14" id="KW-1185">Reference proteome</keyword>
<dbReference type="KEGG" id="more:E1B28_007070"/>
<dbReference type="PANTHER" id="PTHR12714">
    <property type="entry name" value="PROTEIN-S ISOPRENYLCYSTEINE O-METHYLTRANSFERASE"/>
    <property type="match status" value="1"/>
</dbReference>
<evidence type="ECO:0000256" key="8">
    <source>
        <dbReference type="ARBA" id="ARBA00023098"/>
    </source>
</evidence>
<evidence type="ECO:0000256" key="10">
    <source>
        <dbReference type="ARBA" id="ARBA00023209"/>
    </source>
</evidence>
<evidence type="ECO:0000256" key="6">
    <source>
        <dbReference type="ARBA" id="ARBA00022824"/>
    </source>
</evidence>
<dbReference type="GeneID" id="66076146"/>
<dbReference type="EMBL" id="CM032184">
    <property type="protein sequence ID" value="KAG7093389.1"/>
    <property type="molecule type" value="Genomic_DNA"/>
</dbReference>
<keyword evidence="6" id="KW-0256">Endoplasmic reticulum</keyword>
<dbReference type="Pfam" id="PF04191">
    <property type="entry name" value="PEMT"/>
    <property type="match status" value="1"/>
</dbReference>
<evidence type="ECO:0000313" key="14">
    <source>
        <dbReference type="Proteomes" id="UP001049176"/>
    </source>
</evidence>
<dbReference type="GO" id="GO:0004671">
    <property type="term" value="F:protein C-terminal S-isoprenylcysteine carboxyl O-methyltransferase activity"/>
    <property type="evidence" value="ECO:0007669"/>
    <property type="project" value="TreeGrafter"/>
</dbReference>
<sequence length="254" mass="28859">MTTDIVQHGLAFLKLALVVLSSLSFRKSFTPPRTPPFPAGRGWTEPQWMTIFLIRYVFPVLKIALEIASLNECLFTLCTSFPEISIPFGPHRASTSYCTHPPPNPPSNSSTIWSILSLSLVITGQHIRNACYRAFNGTFTFDLRADSAKSTPLVTHGPYSIIRHPAYAGSWLIVLGIVGFHLSSGSWIYERSSESSYPPFYMFVVGLWIMIVVAHMTMLTMHTRDEDELLRNHFGEKWEQWRRIVKYKVVLGVY</sequence>